<evidence type="ECO:0000313" key="3">
    <source>
        <dbReference type="Proteomes" id="UP001551329"/>
    </source>
</evidence>
<accession>A0ABV3CGC9</accession>
<feature type="region of interest" description="Disordered" evidence="1">
    <location>
        <begin position="101"/>
        <end position="148"/>
    </location>
</feature>
<protein>
    <recommendedName>
        <fullName evidence="4">Lipoprotein</fullName>
    </recommendedName>
</protein>
<gene>
    <name evidence="2" type="ORF">AB0A88_27370</name>
</gene>
<dbReference type="PROSITE" id="PS51318">
    <property type="entry name" value="TAT"/>
    <property type="match status" value="1"/>
</dbReference>
<evidence type="ECO:0000256" key="1">
    <source>
        <dbReference type="SAM" id="MobiDB-lite"/>
    </source>
</evidence>
<organism evidence="2 3">
    <name type="scientific">Streptomyces narbonensis</name>
    <dbReference type="NCBI Taxonomy" id="67333"/>
    <lineage>
        <taxon>Bacteria</taxon>
        <taxon>Bacillati</taxon>
        <taxon>Actinomycetota</taxon>
        <taxon>Actinomycetes</taxon>
        <taxon>Kitasatosporales</taxon>
        <taxon>Streptomycetaceae</taxon>
        <taxon>Streptomyces</taxon>
    </lineage>
</organism>
<evidence type="ECO:0008006" key="4">
    <source>
        <dbReference type="Google" id="ProtNLM"/>
    </source>
</evidence>
<dbReference type="PROSITE" id="PS51257">
    <property type="entry name" value="PROKAR_LIPOPROTEIN"/>
    <property type="match status" value="1"/>
</dbReference>
<reference evidence="2 3" key="1">
    <citation type="submission" date="2024-06" db="EMBL/GenBank/DDBJ databases">
        <title>The Natural Products Discovery Center: Release of the First 8490 Sequenced Strains for Exploring Actinobacteria Biosynthetic Diversity.</title>
        <authorList>
            <person name="Kalkreuter E."/>
            <person name="Kautsar S.A."/>
            <person name="Yang D."/>
            <person name="Bader C.D."/>
            <person name="Teijaro C.N."/>
            <person name="Fluegel L."/>
            <person name="Davis C.M."/>
            <person name="Simpson J.R."/>
            <person name="Lauterbach L."/>
            <person name="Steele A.D."/>
            <person name="Gui C."/>
            <person name="Meng S."/>
            <person name="Li G."/>
            <person name="Viehrig K."/>
            <person name="Ye F."/>
            <person name="Su P."/>
            <person name="Kiefer A.F."/>
            <person name="Nichols A."/>
            <person name="Cepeda A.J."/>
            <person name="Yan W."/>
            <person name="Fan B."/>
            <person name="Jiang Y."/>
            <person name="Adhikari A."/>
            <person name="Zheng C.-J."/>
            <person name="Schuster L."/>
            <person name="Cowan T.M."/>
            <person name="Smanski M.J."/>
            <person name="Chevrette M.G."/>
            <person name="De Carvalho L.P.S."/>
            <person name="Shen B."/>
        </authorList>
    </citation>
    <scope>NUCLEOTIDE SEQUENCE [LARGE SCALE GENOMIC DNA]</scope>
    <source>
        <strain evidence="2 3">NPDC045974</strain>
    </source>
</reference>
<dbReference type="Proteomes" id="UP001551329">
    <property type="component" value="Unassembled WGS sequence"/>
</dbReference>
<dbReference type="InterPro" id="IPR006311">
    <property type="entry name" value="TAT_signal"/>
</dbReference>
<keyword evidence="3" id="KW-1185">Reference proteome</keyword>
<evidence type="ECO:0000313" key="2">
    <source>
        <dbReference type="EMBL" id="MEU7073842.1"/>
    </source>
</evidence>
<dbReference type="EMBL" id="JBEZAE010000021">
    <property type="protein sequence ID" value="MEU7073842.1"/>
    <property type="molecule type" value="Genomic_DNA"/>
</dbReference>
<proteinExistence type="predicted"/>
<name>A0ABV3CGC9_9ACTN</name>
<comment type="caution">
    <text evidence="2">The sequence shown here is derived from an EMBL/GenBank/DDBJ whole genome shotgun (WGS) entry which is preliminary data.</text>
</comment>
<sequence length="199" mass="19567">MTTTGRRALLRAGAAAGTAALVGCSSSADGDGGTRKPSAARLEAERVARAEAALRLRSVTAARGLLERYDAVLSAHPALAPRLAPLRRSVAAHAKALGEGGTTVTPVASSPSAPATPSPSASATASTTASATASSGPKPPPVAVDPRAALKELAAAEREASDRHTAALVTAPPEYARLLASVAAAGAAHAYLLTEGAPA</sequence>
<dbReference type="RefSeq" id="WP_358475639.1">
    <property type="nucleotide sequence ID" value="NZ_JBEZAE010000021.1"/>
</dbReference>
<feature type="compositionally biased region" description="Low complexity" evidence="1">
    <location>
        <begin position="102"/>
        <end position="136"/>
    </location>
</feature>